<keyword evidence="1" id="KW-0812">Transmembrane</keyword>
<feature type="transmembrane region" description="Helical" evidence="1">
    <location>
        <begin position="983"/>
        <end position="1009"/>
    </location>
</feature>
<reference evidence="2 3" key="1">
    <citation type="submission" date="2020-08" db="EMBL/GenBank/DDBJ databases">
        <title>Genomic Encyclopedia of Type Strains, Phase IV (KMG-IV): sequencing the most valuable type-strain genomes for metagenomic binning, comparative biology and taxonomic classification.</title>
        <authorList>
            <person name="Goeker M."/>
        </authorList>
    </citation>
    <scope>NUCLEOTIDE SEQUENCE [LARGE SCALE GENOMIC DNA]</scope>
    <source>
        <strain evidence="2 3">DSM 27165</strain>
    </source>
</reference>
<feature type="transmembrane region" description="Helical" evidence="1">
    <location>
        <begin position="425"/>
        <end position="449"/>
    </location>
</feature>
<sequence length="1016" mass="111713">MKQLNLSEWALRHQDLVKFFIIAVAISGLLSYFKLGQAEDPAFTFRGMVVSVAWPGASARQIEEQVADKIERKLQEIPGLDFIQSFSQAGQVQIFINLRDDVDPTRVADAWYQVRKKTSDIRHTLPEGMLGPFFNDEFGDTYGNVYAFTGKGFNYAELKTYVEDARDVLLKVPDVAKIKVIGAQSEKVFVQISPSKLSQLGIDPRLIIQTLQTQNAMAPAGDIQSHSDQVFLRVTGDFISEESIRDIGISALGRTFRLGDIAEVKRGFADPPEQRMRYNGQPALGLAISMQRGGNIIALGKHIDEALVGIKRNLPIGVEVHRVADQPKVVKESVNEFVQTLIEAIVIVLAVSFWSLGLRSGTVVAIAIPLVLAMVFLTMAIIGIDLQKISLGALIIALGLLVDDAIIAVEMMALKMEQGWDRFKAATFAYTSTAMPMLTGTLITVAGFLPVGLAKSAAGEYTFSMFAVVAIALVASWIVAVLFTPYIGYHLLKIKPQTGHDEHAVYQKPFYVRFRALVTWCVNHRKTVMLATALSFVAAVAGFGLVQQQFFPDSTRPEIVVDMWLKQGASYKATESEVARLEKMLKGDADIDNFATYMGAPTPRFVLVLDEPPPGTNYAQIIVTAKNREARERLMKKIEDIFNTQFPLVLGHATRLPNGPPVGYPVQFRVSGPDLVQIRQIADEVGKVVRANPYTRNVNLNWNDMTKALRLEIDQDKARALGVNSQQLSETLYALLNGIPVTQLREHDKQVDIVLRAKFEMPESLSALKDINVFTGNNQYVPLSQIAKLKYEAEEGGIWRRDRVPVITVRADIPDHVQAPTVTAMINPKLDALRAKLPAGYAITVGGAQESSSKSQASINAVMPLTVLSILTLLMLQLQSFSRTMLVLLTAPLGIVGVTISLLVADKPFGFVAMLGVIALAGMIMRNSVILVDQIQQDIAAGQHPWTAIIESAVRRFRPIMLTALAAILGMIPLWGNTFWGPMAISITGGLLVATLLTLLFLPALYAAWFKIQKPV</sequence>
<evidence type="ECO:0000313" key="3">
    <source>
        <dbReference type="Proteomes" id="UP000575898"/>
    </source>
</evidence>
<feature type="transmembrane region" description="Helical" evidence="1">
    <location>
        <begin position="461"/>
        <end position="487"/>
    </location>
</feature>
<dbReference type="InterPro" id="IPR027463">
    <property type="entry name" value="AcrB_DN_DC_subdom"/>
</dbReference>
<dbReference type="EMBL" id="JACHHY010000029">
    <property type="protein sequence ID" value="MBB5020255.1"/>
    <property type="molecule type" value="Genomic_DNA"/>
</dbReference>
<name>A0A840MS61_9PROT</name>
<dbReference type="GO" id="GO:0042910">
    <property type="term" value="F:xenobiotic transmembrane transporter activity"/>
    <property type="evidence" value="ECO:0007669"/>
    <property type="project" value="TreeGrafter"/>
</dbReference>
<dbReference type="Gene3D" id="1.20.1640.10">
    <property type="entry name" value="Multidrug efflux transporter AcrB transmembrane domain"/>
    <property type="match status" value="2"/>
</dbReference>
<feature type="transmembrane region" description="Helical" evidence="1">
    <location>
        <begin position="911"/>
        <end position="932"/>
    </location>
</feature>
<keyword evidence="3" id="KW-1185">Reference proteome</keyword>
<feature type="transmembrane region" description="Helical" evidence="1">
    <location>
        <begin position="363"/>
        <end position="384"/>
    </location>
</feature>
<evidence type="ECO:0000256" key="1">
    <source>
        <dbReference type="SAM" id="Phobius"/>
    </source>
</evidence>
<dbReference type="Gene3D" id="3.30.2090.10">
    <property type="entry name" value="Multidrug efflux transporter AcrB TolC docking domain, DN and DC subdomains"/>
    <property type="match status" value="2"/>
</dbReference>
<dbReference type="SUPFAM" id="SSF82714">
    <property type="entry name" value="Multidrug efflux transporter AcrB TolC docking domain, DN and DC subdomains"/>
    <property type="match status" value="2"/>
</dbReference>
<proteinExistence type="predicted"/>
<dbReference type="Proteomes" id="UP000575898">
    <property type="component" value="Unassembled WGS sequence"/>
</dbReference>
<feature type="transmembrane region" description="Helical" evidence="1">
    <location>
        <begin position="885"/>
        <end position="905"/>
    </location>
</feature>
<gene>
    <name evidence="2" type="ORF">HNQ59_003573</name>
</gene>
<organism evidence="2 3">
    <name type="scientific">Chitinivorax tropicus</name>
    <dbReference type="NCBI Taxonomy" id="714531"/>
    <lineage>
        <taxon>Bacteria</taxon>
        <taxon>Pseudomonadati</taxon>
        <taxon>Pseudomonadota</taxon>
        <taxon>Betaproteobacteria</taxon>
        <taxon>Chitinivorax</taxon>
    </lineage>
</organism>
<feature type="transmembrane region" description="Helical" evidence="1">
    <location>
        <begin position="16"/>
        <end position="33"/>
    </location>
</feature>
<dbReference type="Gene3D" id="3.30.70.1430">
    <property type="entry name" value="Multidrug efflux transporter AcrB pore domain"/>
    <property type="match status" value="2"/>
</dbReference>
<dbReference type="RefSeq" id="WP_184041660.1">
    <property type="nucleotide sequence ID" value="NZ_JACHHY010000029.1"/>
</dbReference>
<accession>A0A840MS61</accession>
<dbReference type="Pfam" id="PF00873">
    <property type="entry name" value="ACR_tran"/>
    <property type="match status" value="1"/>
</dbReference>
<feature type="transmembrane region" description="Helical" evidence="1">
    <location>
        <begin position="527"/>
        <end position="546"/>
    </location>
</feature>
<keyword evidence="1" id="KW-0472">Membrane</keyword>
<dbReference type="InterPro" id="IPR001036">
    <property type="entry name" value="Acrflvin-R"/>
</dbReference>
<dbReference type="GO" id="GO:0005886">
    <property type="term" value="C:plasma membrane"/>
    <property type="evidence" value="ECO:0007669"/>
    <property type="project" value="TreeGrafter"/>
</dbReference>
<dbReference type="PANTHER" id="PTHR32063">
    <property type="match status" value="1"/>
</dbReference>
<dbReference type="Gene3D" id="3.30.70.1440">
    <property type="entry name" value="Multidrug efflux transporter AcrB pore domain"/>
    <property type="match status" value="1"/>
</dbReference>
<evidence type="ECO:0000313" key="2">
    <source>
        <dbReference type="EMBL" id="MBB5020255.1"/>
    </source>
</evidence>
<dbReference type="PRINTS" id="PR00702">
    <property type="entry name" value="ACRIFLAVINRP"/>
</dbReference>
<feature type="transmembrane region" description="Helical" evidence="1">
    <location>
        <begin position="390"/>
        <end position="413"/>
    </location>
</feature>
<protein>
    <submittedName>
        <fullName evidence="2">Multidrug efflux pump</fullName>
    </submittedName>
</protein>
<feature type="transmembrane region" description="Helical" evidence="1">
    <location>
        <begin position="960"/>
        <end position="977"/>
    </location>
</feature>
<dbReference type="SUPFAM" id="SSF82866">
    <property type="entry name" value="Multidrug efflux transporter AcrB transmembrane domain"/>
    <property type="match status" value="2"/>
</dbReference>
<keyword evidence="1" id="KW-1133">Transmembrane helix</keyword>
<comment type="caution">
    <text evidence="2">The sequence shown here is derived from an EMBL/GenBank/DDBJ whole genome shotgun (WGS) entry which is preliminary data.</text>
</comment>
<dbReference type="SUPFAM" id="SSF82693">
    <property type="entry name" value="Multidrug efflux transporter AcrB pore domain, PN1, PN2, PC1 and PC2 subdomains"/>
    <property type="match status" value="2"/>
</dbReference>
<dbReference type="PANTHER" id="PTHR32063:SF18">
    <property type="entry name" value="CATION EFFLUX SYSTEM PROTEIN"/>
    <property type="match status" value="1"/>
</dbReference>
<dbReference type="Gene3D" id="3.30.70.1320">
    <property type="entry name" value="Multidrug efflux transporter AcrB pore domain like"/>
    <property type="match status" value="1"/>
</dbReference>
<dbReference type="AlphaFoldDB" id="A0A840MS61"/>